<keyword evidence="1" id="KW-0732">Signal</keyword>
<dbReference type="RefSeq" id="XP_060287085.1">
    <property type="nucleotide sequence ID" value="XM_060426866.1"/>
</dbReference>
<evidence type="ECO:0000313" key="3">
    <source>
        <dbReference type="Proteomes" id="UP001244011"/>
    </source>
</evidence>
<feature type="chain" id="PRO_5042580333" description="Secreted protein" evidence="1">
    <location>
        <begin position="25"/>
        <end position="90"/>
    </location>
</feature>
<dbReference type="Proteomes" id="UP001244011">
    <property type="component" value="Unassembled WGS sequence"/>
</dbReference>
<evidence type="ECO:0000313" key="2">
    <source>
        <dbReference type="EMBL" id="KAK1770872.1"/>
    </source>
</evidence>
<gene>
    <name evidence="2" type="ORF">QBC33DRAFT_526011</name>
</gene>
<organism evidence="2 3">
    <name type="scientific">Phialemonium atrogriseum</name>
    <dbReference type="NCBI Taxonomy" id="1093897"/>
    <lineage>
        <taxon>Eukaryota</taxon>
        <taxon>Fungi</taxon>
        <taxon>Dikarya</taxon>
        <taxon>Ascomycota</taxon>
        <taxon>Pezizomycotina</taxon>
        <taxon>Sordariomycetes</taxon>
        <taxon>Sordariomycetidae</taxon>
        <taxon>Cephalothecales</taxon>
        <taxon>Cephalothecaceae</taxon>
        <taxon>Phialemonium</taxon>
    </lineage>
</organism>
<reference evidence="2" key="1">
    <citation type="submission" date="2023-06" db="EMBL/GenBank/DDBJ databases">
        <title>Genome-scale phylogeny and comparative genomics of the fungal order Sordariales.</title>
        <authorList>
            <consortium name="Lawrence Berkeley National Laboratory"/>
            <person name="Hensen N."/>
            <person name="Bonometti L."/>
            <person name="Westerberg I."/>
            <person name="Brannstrom I.O."/>
            <person name="Guillou S."/>
            <person name="Cros-Aarteil S."/>
            <person name="Calhoun S."/>
            <person name="Haridas S."/>
            <person name="Kuo A."/>
            <person name="Mondo S."/>
            <person name="Pangilinan J."/>
            <person name="Riley R."/>
            <person name="Labutti K."/>
            <person name="Andreopoulos B."/>
            <person name="Lipzen A."/>
            <person name="Chen C."/>
            <person name="Yanf M."/>
            <person name="Daum C."/>
            <person name="Ng V."/>
            <person name="Clum A."/>
            <person name="Steindorff A."/>
            <person name="Ohm R."/>
            <person name="Martin F."/>
            <person name="Silar P."/>
            <person name="Natvig D."/>
            <person name="Lalanne C."/>
            <person name="Gautier V."/>
            <person name="Ament-Velasquez S.L."/>
            <person name="Kruys A."/>
            <person name="Hutchinson M.I."/>
            <person name="Powell A.J."/>
            <person name="Barry K."/>
            <person name="Miller A.N."/>
            <person name="Grigoriev I.V."/>
            <person name="Debuchy R."/>
            <person name="Gladieux P."/>
            <person name="Thoren M.H."/>
            <person name="Johannesson H."/>
        </authorList>
    </citation>
    <scope>NUCLEOTIDE SEQUENCE</scope>
    <source>
        <strain evidence="2">8032-3</strain>
    </source>
</reference>
<accession>A0AAJ0C8W5</accession>
<feature type="signal peptide" evidence="1">
    <location>
        <begin position="1"/>
        <end position="24"/>
    </location>
</feature>
<dbReference type="GeneID" id="85310053"/>
<dbReference type="AlphaFoldDB" id="A0AAJ0C8W5"/>
<name>A0AAJ0C8W5_9PEZI</name>
<evidence type="ECO:0008006" key="4">
    <source>
        <dbReference type="Google" id="ProtNLM"/>
    </source>
</evidence>
<comment type="caution">
    <text evidence="2">The sequence shown here is derived from an EMBL/GenBank/DDBJ whole genome shotgun (WGS) entry which is preliminary data.</text>
</comment>
<protein>
    <recommendedName>
        <fullName evidence="4">Secreted protein</fullName>
    </recommendedName>
</protein>
<evidence type="ECO:0000256" key="1">
    <source>
        <dbReference type="SAM" id="SignalP"/>
    </source>
</evidence>
<dbReference type="EMBL" id="MU838999">
    <property type="protein sequence ID" value="KAK1770872.1"/>
    <property type="molecule type" value="Genomic_DNA"/>
</dbReference>
<keyword evidence="3" id="KW-1185">Reference proteome</keyword>
<sequence length="90" mass="9842">MSRWRCAIKRSLLLLVACPQCGSPQDCLETSLQPIESKCIREGTKRMMGSDALGSWTTCYKVESTAQSTSAFPGIPGIPCRHVLVQPELS</sequence>
<proteinExistence type="predicted"/>